<organism evidence="10 11">
    <name type="scientific">Gossypium anomalum</name>
    <dbReference type="NCBI Taxonomy" id="47600"/>
    <lineage>
        <taxon>Eukaryota</taxon>
        <taxon>Viridiplantae</taxon>
        <taxon>Streptophyta</taxon>
        <taxon>Embryophyta</taxon>
        <taxon>Tracheophyta</taxon>
        <taxon>Spermatophyta</taxon>
        <taxon>Magnoliopsida</taxon>
        <taxon>eudicotyledons</taxon>
        <taxon>Gunneridae</taxon>
        <taxon>Pentapetalae</taxon>
        <taxon>rosids</taxon>
        <taxon>malvids</taxon>
        <taxon>Malvales</taxon>
        <taxon>Malvaceae</taxon>
        <taxon>Malvoideae</taxon>
        <taxon>Gossypium</taxon>
    </lineage>
</organism>
<evidence type="ECO:0000256" key="4">
    <source>
        <dbReference type="ARBA" id="ARBA00022640"/>
    </source>
</evidence>
<gene>
    <name evidence="10" type="ORF">CXB51_014292</name>
</gene>
<evidence type="ECO:0000313" key="11">
    <source>
        <dbReference type="Proteomes" id="UP000701853"/>
    </source>
</evidence>
<dbReference type="EMBL" id="JAHUZN010000006">
    <property type="protein sequence ID" value="KAG8491117.1"/>
    <property type="molecule type" value="Genomic_DNA"/>
</dbReference>
<name>A0A8J5YXE2_9ROSI</name>
<sequence>MAACSLTLSSSLPQPKPSFFGSKPSHLSLHSTSFALKSQCFRVSSSSVSISSRPADDLVASLLSKVIQTDGGVSLTTKQHQEVAQVANELNKYCVDEPVKCPLIFGDWDVIYCSNPTSPGGGYRSALGRLFFKTKDMLQAVEAPDSVRNKVSFSVFGFLDGEVSLKGKLKVLDHQWIQVIFEPPELRVGAMDFRYGGESEVKLQITYIDEKIRLGKGSRGGTEAQPTFETPYPMPIIANVMKHSKGQVEPTLGVGGITVLVVLPLLFGNGICCFGFSFKNVEGFPFQPQSPPDNVLKTSYGLDAISSCRIIKLVMTMATAVGISSYGVSLQWTNPNSYSSGKGCKYAGQSVRALPIRILTVGKKRLPGVQLLVDEYIAKLKSYCHVDDVQIRSNPKNARNAMAQVDDEDIAVINLITSNDWVVMLDERGLDLSSEQLAELLGDAGKTAASRLSFCIGGPYGHGKRVRKRANVSIKLSSMVLNHQIALVVLMEQIYRTKVPSLALISGQACCTGLQLHLSEHFGKMEMQISFWSKEGKK</sequence>
<dbReference type="InterPro" id="IPR003742">
    <property type="entry name" value="RlmH-like"/>
</dbReference>
<comment type="subcellular location">
    <subcellularLocation>
        <location evidence="1">Plastid</location>
    </subcellularLocation>
</comment>
<dbReference type="InterPro" id="IPR029028">
    <property type="entry name" value="Alpha/beta_knot_MTases"/>
</dbReference>
<protein>
    <recommendedName>
        <fullName evidence="9">Plastid lipid-associated protein/fibrillin conserved domain-containing protein</fullName>
    </recommendedName>
</protein>
<dbReference type="CDD" id="cd18081">
    <property type="entry name" value="RlmH-like"/>
    <property type="match status" value="1"/>
</dbReference>
<dbReference type="SUPFAM" id="SSF75217">
    <property type="entry name" value="alpha/beta knot"/>
    <property type="match status" value="1"/>
</dbReference>
<dbReference type="GO" id="GO:0006364">
    <property type="term" value="P:rRNA processing"/>
    <property type="evidence" value="ECO:0007669"/>
    <property type="project" value="InterPro"/>
</dbReference>
<keyword evidence="7" id="KW-0809">Transit peptide</keyword>
<evidence type="ECO:0000256" key="6">
    <source>
        <dbReference type="ARBA" id="ARBA00022691"/>
    </source>
</evidence>
<comment type="similarity">
    <text evidence="8">Belongs to the RNA methyltransferase RlmH family.</text>
</comment>
<feature type="domain" description="Plastid lipid-associated protein/fibrillin conserved" evidence="9">
    <location>
        <begin position="58"/>
        <end position="182"/>
    </location>
</feature>
<keyword evidence="5" id="KW-0808">Transferase</keyword>
<dbReference type="Proteomes" id="UP000701853">
    <property type="component" value="Chromosome 6"/>
</dbReference>
<dbReference type="Gene3D" id="3.40.1280.10">
    <property type="match status" value="1"/>
</dbReference>
<dbReference type="GO" id="GO:0032259">
    <property type="term" value="P:methylation"/>
    <property type="evidence" value="ECO:0007669"/>
    <property type="project" value="UniProtKB-KW"/>
</dbReference>
<evidence type="ECO:0000256" key="3">
    <source>
        <dbReference type="ARBA" id="ARBA00022603"/>
    </source>
</evidence>
<accession>A0A8J5YXE2</accession>
<dbReference type="Pfam" id="PF02590">
    <property type="entry name" value="SPOUT_MTase"/>
    <property type="match status" value="1"/>
</dbReference>
<dbReference type="PANTHER" id="PTHR33603:SF1">
    <property type="entry name" value="RIBOSOMAL RNA LARGE SUBUNIT METHYLTRANSFERASE H"/>
    <property type="match status" value="1"/>
</dbReference>
<evidence type="ECO:0000256" key="1">
    <source>
        <dbReference type="ARBA" id="ARBA00004474"/>
    </source>
</evidence>
<evidence type="ECO:0000313" key="10">
    <source>
        <dbReference type="EMBL" id="KAG8491117.1"/>
    </source>
</evidence>
<evidence type="ECO:0000256" key="8">
    <source>
        <dbReference type="ARBA" id="ARBA00038303"/>
    </source>
</evidence>
<keyword evidence="11" id="KW-1185">Reference proteome</keyword>
<dbReference type="GO" id="GO:0008168">
    <property type="term" value="F:methyltransferase activity"/>
    <property type="evidence" value="ECO:0007669"/>
    <property type="project" value="UniProtKB-KW"/>
</dbReference>
<keyword evidence="6" id="KW-0949">S-adenosyl-L-methionine</keyword>
<comment type="caution">
    <text evidence="10">The sequence shown here is derived from an EMBL/GenBank/DDBJ whole genome shotgun (WGS) entry which is preliminary data.</text>
</comment>
<reference evidence="10 11" key="1">
    <citation type="journal article" date="2021" name="bioRxiv">
        <title>The Gossypium anomalum genome as a resource for cotton improvement and evolutionary analysis of hybrid incompatibility.</title>
        <authorList>
            <person name="Grover C.E."/>
            <person name="Yuan D."/>
            <person name="Arick M.A."/>
            <person name="Miller E.R."/>
            <person name="Hu G."/>
            <person name="Peterson D.G."/>
            <person name="Wendel J.F."/>
            <person name="Udall J.A."/>
        </authorList>
    </citation>
    <scope>NUCLEOTIDE SEQUENCE [LARGE SCALE GENOMIC DNA]</scope>
    <source>
        <strain evidence="10">JFW-Udall</strain>
        <tissue evidence="10">Leaf</tissue>
    </source>
</reference>
<dbReference type="AlphaFoldDB" id="A0A8J5YXE2"/>
<dbReference type="InterPro" id="IPR006843">
    <property type="entry name" value="PAP/fibrillin_dom"/>
</dbReference>
<proteinExistence type="inferred from homology"/>
<evidence type="ECO:0000256" key="2">
    <source>
        <dbReference type="ARBA" id="ARBA00005845"/>
    </source>
</evidence>
<comment type="similarity">
    <text evidence="2">Belongs to the PAP/fibrillin family.</text>
</comment>
<evidence type="ECO:0000256" key="5">
    <source>
        <dbReference type="ARBA" id="ARBA00022679"/>
    </source>
</evidence>
<keyword evidence="3" id="KW-0489">Methyltransferase</keyword>
<dbReference type="PANTHER" id="PTHR33603">
    <property type="entry name" value="METHYLTRANSFERASE"/>
    <property type="match status" value="1"/>
</dbReference>
<dbReference type="Pfam" id="PF04755">
    <property type="entry name" value="PAP_fibrillin"/>
    <property type="match status" value="1"/>
</dbReference>
<keyword evidence="4" id="KW-0934">Plastid</keyword>
<evidence type="ECO:0000259" key="9">
    <source>
        <dbReference type="Pfam" id="PF04755"/>
    </source>
</evidence>
<dbReference type="InterPro" id="IPR029026">
    <property type="entry name" value="tRNA_m1G_MTases_N"/>
</dbReference>
<evidence type="ECO:0000256" key="7">
    <source>
        <dbReference type="ARBA" id="ARBA00022946"/>
    </source>
</evidence>
<dbReference type="GO" id="GO:0009536">
    <property type="term" value="C:plastid"/>
    <property type="evidence" value="ECO:0007669"/>
    <property type="project" value="UniProtKB-SubCell"/>
</dbReference>
<dbReference type="OrthoDB" id="45035at2759"/>